<dbReference type="PROSITE" id="PS51186">
    <property type="entry name" value="GNAT"/>
    <property type="match status" value="1"/>
</dbReference>
<keyword evidence="1" id="KW-0808">Transferase</keyword>
<dbReference type="InterPro" id="IPR050832">
    <property type="entry name" value="Bact_Acetyltransf"/>
</dbReference>
<accession>A0ABS6SBU1</accession>
<comment type="caution">
    <text evidence="4">The sequence shown here is derived from an EMBL/GenBank/DDBJ whole genome shotgun (WGS) entry which is preliminary data.</text>
</comment>
<proteinExistence type="predicted"/>
<dbReference type="CDD" id="cd04301">
    <property type="entry name" value="NAT_SF"/>
    <property type="match status" value="1"/>
</dbReference>
<dbReference type="Pfam" id="PF00583">
    <property type="entry name" value="Acetyltransf_1"/>
    <property type="match status" value="1"/>
</dbReference>
<evidence type="ECO:0000256" key="2">
    <source>
        <dbReference type="ARBA" id="ARBA00023315"/>
    </source>
</evidence>
<dbReference type="RefSeq" id="WP_218443897.1">
    <property type="nucleotide sequence ID" value="NZ_JAGSPA010000001.1"/>
</dbReference>
<keyword evidence="2" id="KW-0012">Acyltransferase</keyword>
<gene>
    <name evidence="4" type="ORF">KCG44_02030</name>
</gene>
<protein>
    <submittedName>
        <fullName evidence="4">GNAT family N-acetyltransferase</fullName>
    </submittedName>
</protein>
<evidence type="ECO:0000313" key="4">
    <source>
        <dbReference type="EMBL" id="MBV7255558.1"/>
    </source>
</evidence>
<evidence type="ECO:0000313" key="5">
    <source>
        <dbReference type="Proteomes" id="UP000722336"/>
    </source>
</evidence>
<feature type="domain" description="N-acetyltransferase" evidence="3">
    <location>
        <begin position="4"/>
        <end position="173"/>
    </location>
</feature>
<evidence type="ECO:0000259" key="3">
    <source>
        <dbReference type="PROSITE" id="PS51186"/>
    </source>
</evidence>
<dbReference type="EMBL" id="JAGSPA010000001">
    <property type="protein sequence ID" value="MBV7255558.1"/>
    <property type="molecule type" value="Genomic_DNA"/>
</dbReference>
<dbReference type="InterPro" id="IPR000182">
    <property type="entry name" value="GNAT_dom"/>
</dbReference>
<dbReference type="PANTHER" id="PTHR43877">
    <property type="entry name" value="AMINOALKYLPHOSPHONATE N-ACETYLTRANSFERASE-RELATED-RELATED"/>
    <property type="match status" value="1"/>
</dbReference>
<evidence type="ECO:0000256" key="1">
    <source>
        <dbReference type="ARBA" id="ARBA00022679"/>
    </source>
</evidence>
<sequence>MTRITYRTPTGADLEELCQLASDIFSGTFGHLYPAEDLNAFLREAFGPAGMSAEFSDPEYQFRVAEADGRLIGYVKLGPPSLPVPDDGRSRIELRQLYVSPAFHGTGVAAALMDWALDRARRSGRDDCYLSVYSDNPRAQAFYRRYGFEEVGRFHFMVGRTADDERLWRLALSD</sequence>
<name>A0ABS6SBU1_9SPHN</name>
<reference evidence="4 5" key="1">
    <citation type="submission" date="2021-04" db="EMBL/GenBank/DDBJ databases">
        <authorList>
            <person name="Pira H."/>
            <person name="Risdian C."/>
            <person name="Wink J."/>
        </authorList>
    </citation>
    <scope>NUCLEOTIDE SEQUENCE [LARGE SCALE GENOMIC DNA]</scope>
    <source>
        <strain evidence="4 5">WHA3</strain>
    </source>
</reference>
<organism evidence="4 5">
    <name type="scientific">Pacificimonas pallii</name>
    <dbReference type="NCBI Taxonomy" id="2827236"/>
    <lineage>
        <taxon>Bacteria</taxon>
        <taxon>Pseudomonadati</taxon>
        <taxon>Pseudomonadota</taxon>
        <taxon>Alphaproteobacteria</taxon>
        <taxon>Sphingomonadales</taxon>
        <taxon>Sphingosinicellaceae</taxon>
        <taxon>Pacificimonas</taxon>
    </lineage>
</organism>
<keyword evidence="5" id="KW-1185">Reference proteome</keyword>
<dbReference type="Proteomes" id="UP000722336">
    <property type="component" value="Unassembled WGS sequence"/>
</dbReference>